<dbReference type="PANTHER" id="PTHR30329">
    <property type="entry name" value="STATOR ELEMENT OF FLAGELLAR MOTOR COMPLEX"/>
    <property type="match status" value="1"/>
</dbReference>
<dbReference type="PROSITE" id="PS51123">
    <property type="entry name" value="OMPA_2"/>
    <property type="match status" value="1"/>
</dbReference>
<organism evidence="4 5">
    <name type="scientific">Neolewinella aurantiaca</name>
    <dbReference type="NCBI Taxonomy" id="2602767"/>
    <lineage>
        <taxon>Bacteria</taxon>
        <taxon>Pseudomonadati</taxon>
        <taxon>Bacteroidota</taxon>
        <taxon>Saprospiria</taxon>
        <taxon>Saprospirales</taxon>
        <taxon>Lewinellaceae</taxon>
        <taxon>Neolewinella</taxon>
    </lineage>
</organism>
<evidence type="ECO:0000259" key="3">
    <source>
        <dbReference type="PROSITE" id="PS51123"/>
    </source>
</evidence>
<dbReference type="GO" id="GO:0016020">
    <property type="term" value="C:membrane"/>
    <property type="evidence" value="ECO:0007669"/>
    <property type="project" value="UniProtKB-UniRule"/>
</dbReference>
<protein>
    <submittedName>
        <fullName evidence="4">OmpA family protein</fullName>
    </submittedName>
</protein>
<dbReference type="InterPro" id="IPR036737">
    <property type="entry name" value="OmpA-like_sf"/>
</dbReference>
<dbReference type="InterPro" id="IPR050330">
    <property type="entry name" value="Bact_OuterMem_StrucFunc"/>
</dbReference>
<feature type="coiled-coil region" evidence="2">
    <location>
        <begin position="70"/>
        <end position="104"/>
    </location>
</feature>
<dbReference type="PANTHER" id="PTHR30329:SF21">
    <property type="entry name" value="LIPOPROTEIN YIAD-RELATED"/>
    <property type="match status" value="1"/>
</dbReference>
<dbReference type="PROSITE" id="PS51257">
    <property type="entry name" value="PROKAR_LIPOPROTEIN"/>
    <property type="match status" value="1"/>
</dbReference>
<feature type="domain" description="OmpA-like" evidence="3">
    <location>
        <begin position="215"/>
        <end position="333"/>
    </location>
</feature>
<sequence>MKRLIIPALLTAIGMSACVPKNQYEALETERNYYRNQTALADSLNDQRAISSYDEVDVTGVELNQRIRQVEALTATNVALNQSYQSLQARYEELLGQSQELLSTSGDQVSSLQQSLAERTTAVSQREDELRQMEVDLAAREAAIARVEADFQTAGDAPGTYGSSASAPLAYGSSVTPQNLSASQNTALRINEIQSELSQVLASYPVSSQKMEVEGSDKLRVTLSESLLSSDGFSINPAGQSLLRSIAGVLRNYASAEILVIGHADNTGGNALRAYEDSSDKAINAATQLINFGISPRKLTVAGKGFYDPVTNGITQVDLEKNRRTELVISVYEY</sequence>
<gene>
    <name evidence="4" type="ORF">FUA23_17250</name>
</gene>
<keyword evidence="5" id="KW-1185">Reference proteome</keyword>
<keyword evidence="1" id="KW-0472">Membrane</keyword>
<evidence type="ECO:0000256" key="2">
    <source>
        <dbReference type="SAM" id="Coils"/>
    </source>
</evidence>
<dbReference type="SUPFAM" id="SSF103088">
    <property type="entry name" value="OmpA-like"/>
    <property type="match status" value="1"/>
</dbReference>
<dbReference type="Pfam" id="PF00691">
    <property type="entry name" value="OmpA"/>
    <property type="match status" value="1"/>
</dbReference>
<dbReference type="Proteomes" id="UP000321907">
    <property type="component" value="Unassembled WGS sequence"/>
</dbReference>
<name>A0A5C7FQY6_9BACT</name>
<dbReference type="OrthoDB" id="1491298at2"/>
<dbReference type="AlphaFoldDB" id="A0A5C7FQY6"/>
<reference evidence="4 5" key="1">
    <citation type="submission" date="2019-08" db="EMBL/GenBank/DDBJ databases">
        <title>Lewinella sp. strain SSH13 Genome sequencing and assembly.</title>
        <authorList>
            <person name="Kim I."/>
        </authorList>
    </citation>
    <scope>NUCLEOTIDE SEQUENCE [LARGE SCALE GENOMIC DNA]</scope>
    <source>
        <strain evidence="4 5">SSH13</strain>
    </source>
</reference>
<dbReference type="EMBL" id="VOXD01000031">
    <property type="protein sequence ID" value="TXF87805.1"/>
    <property type="molecule type" value="Genomic_DNA"/>
</dbReference>
<dbReference type="Gene3D" id="3.30.1330.60">
    <property type="entry name" value="OmpA-like domain"/>
    <property type="match status" value="1"/>
</dbReference>
<dbReference type="InterPro" id="IPR006665">
    <property type="entry name" value="OmpA-like"/>
</dbReference>
<evidence type="ECO:0000256" key="1">
    <source>
        <dbReference type="PROSITE-ProRule" id="PRU00473"/>
    </source>
</evidence>
<evidence type="ECO:0000313" key="5">
    <source>
        <dbReference type="Proteomes" id="UP000321907"/>
    </source>
</evidence>
<keyword evidence="2" id="KW-0175">Coiled coil</keyword>
<dbReference type="CDD" id="cd07185">
    <property type="entry name" value="OmpA_C-like"/>
    <property type="match status" value="1"/>
</dbReference>
<dbReference type="RefSeq" id="WP_147932015.1">
    <property type="nucleotide sequence ID" value="NZ_VOXD01000031.1"/>
</dbReference>
<accession>A0A5C7FQY6</accession>
<proteinExistence type="predicted"/>
<evidence type="ECO:0000313" key="4">
    <source>
        <dbReference type="EMBL" id="TXF87805.1"/>
    </source>
</evidence>
<comment type="caution">
    <text evidence="4">The sequence shown here is derived from an EMBL/GenBank/DDBJ whole genome shotgun (WGS) entry which is preliminary data.</text>
</comment>